<dbReference type="PhylomeDB" id="A0A0D2WXW1"/>
<dbReference type="InParanoid" id="A0A0D2WXW1"/>
<keyword evidence="2" id="KW-1185">Reference proteome</keyword>
<dbReference type="Proteomes" id="UP000008743">
    <property type="component" value="Unassembled WGS sequence"/>
</dbReference>
<reference evidence="2" key="1">
    <citation type="submission" date="2011-02" db="EMBL/GenBank/DDBJ databases">
        <title>The Genome Sequence of Capsaspora owczarzaki ATCC 30864.</title>
        <authorList>
            <person name="Russ C."/>
            <person name="Cuomo C."/>
            <person name="Burger G."/>
            <person name="Gray M.W."/>
            <person name="Holland P.W.H."/>
            <person name="King N."/>
            <person name="Lang F.B.F."/>
            <person name="Roger A.J."/>
            <person name="Ruiz-Trillo I."/>
            <person name="Young S.K."/>
            <person name="Zeng Q."/>
            <person name="Gargeya S."/>
            <person name="Alvarado L."/>
            <person name="Berlin A."/>
            <person name="Chapman S.B."/>
            <person name="Chen Z."/>
            <person name="Freedman E."/>
            <person name="Gellesch M."/>
            <person name="Goldberg J."/>
            <person name="Griggs A."/>
            <person name="Gujja S."/>
            <person name="Heilman E."/>
            <person name="Heiman D."/>
            <person name="Howarth C."/>
            <person name="Mehta T."/>
            <person name="Neiman D."/>
            <person name="Pearson M."/>
            <person name="Roberts A."/>
            <person name="Saif S."/>
            <person name="Shea T."/>
            <person name="Shenoy N."/>
            <person name="Sisk P."/>
            <person name="Stolte C."/>
            <person name="Sykes S."/>
            <person name="White J."/>
            <person name="Yandava C."/>
            <person name="Haas B."/>
            <person name="Nusbaum C."/>
            <person name="Birren B."/>
        </authorList>
    </citation>
    <scope>NUCLEOTIDE SEQUENCE</scope>
    <source>
        <strain evidence="2">ATCC 30864</strain>
    </source>
</reference>
<dbReference type="GO" id="GO:0017101">
    <property type="term" value="C:aminoacyl-tRNA synthetase multienzyme complex"/>
    <property type="evidence" value="ECO:0007669"/>
    <property type="project" value="InterPro"/>
</dbReference>
<dbReference type="OrthoDB" id="2309723at2759"/>
<proteinExistence type="predicted"/>
<name>A0A0D2WXW1_CAPO3</name>
<sequence>MYSIRPVLDFTTPAQTGVMYAVRPVYDEPALLTSSRMLASAASAGSSSGASSSSSSRWAPDLSGSSSGAQLTCAPLTPSIACRQPQLARCPLLAASSKESSPTKFHFIWSETGRSQQSQPHAACGPMHPLLIVSPRTQTIVYGDANILRYLARQFLPTLYPESDPIAAIQIDTFLALAARATAHAGKESAAAALLELNAAVEPVKSGNLVDGRITIADLAVFGALRAQQKGAIVKLTALTAWQSKVSGSLQALFQ</sequence>
<dbReference type="Gene3D" id="1.20.1050.130">
    <property type="match status" value="1"/>
</dbReference>
<dbReference type="PANTHER" id="PTHR13438:SF2">
    <property type="entry name" value="AMINOACYL TRNA SYNTHASE COMPLEX-INTERACTING MULTIFUNCTIONAL PROTEIN 2"/>
    <property type="match status" value="1"/>
</dbReference>
<dbReference type="EMBL" id="KE346376">
    <property type="protein sequence ID" value="KJE98155.1"/>
    <property type="molecule type" value="Genomic_DNA"/>
</dbReference>
<dbReference type="SUPFAM" id="SSF47616">
    <property type="entry name" value="GST C-terminal domain-like"/>
    <property type="match status" value="1"/>
</dbReference>
<dbReference type="PANTHER" id="PTHR13438">
    <property type="entry name" value="AMINOACYL TRNA SYNTHASE COMPLEX-INTERACTING MULTIFUNCTIONAL PROTEIN"/>
    <property type="match status" value="1"/>
</dbReference>
<accession>A0A0D2WXW1</accession>
<dbReference type="InterPro" id="IPR042360">
    <property type="entry name" value="AIMP2"/>
</dbReference>
<dbReference type="AlphaFoldDB" id="A0A0D2WXW1"/>
<organism evidence="1 2">
    <name type="scientific">Capsaspora owczarzaki (strain ATCC 30864)</name>
    <dbReference type="NCBI Taxonomy" id="595528"/>
    <lineage>
        <taxon>Eukaryota</taxon>
        <taxon>Filasterea</taxon>
        <taxon>Capsaspora</taxon>
    </lineage>
</organism>
<dbReference type="InterPro" id="IPR036282">
    <property type="entry name" value="Glutathione-S-Trfase_C_sf"/>
</dbReference>
<gene>
    <name evidence="1" type="ORF">CAOG_009170</name>
</gene>
<protein>
    <submittedName>
        <fullName evidence="1">Uncharacterized protein</fullName>
    </submittedName>
</protein>
<dbReference type="STRING" id="595528.A0A0D2WXW1"/>
<evidence type="ECO:0000313" key="2">
    <source>
        <dbReference type="Proteomes" id="UP000008743"/>
    </source>
</evidence>
<evidence type="ECO:0000313" key="1">
    <source>
        <dbReference type="EMBL" id="KJE98155.1"/>
    </source>
</evidence>